<gene>
    <name evidence="2" type="ORF">A3G31_00900</name>
</gene>
<dbReference type="SUPFAM" id="SSF51735">
    <property type="entry name" value="NAD(P)-binding Rossmann-fold domains"/>
    <property type="match status" value="1"/>
</dbReference>
<organism evidence="2 3">
    <name type="scientific">Candidatus Schekmanbacteria bacterium RIFCSPLOWO2_12_FULL_38_15</name>
    <dbReference type="NCBI Taxonomy" id="1817883"/>
    <lineage>
        <taxon>Bacteria</taxon>
        <taxon>Candidatus Schekmaniibacteriota</taxon>
    </lineage>
</organism>
<dbReference type="Gene3D" id="3.90.25.10">
    <property type="entry name" value="UDP-galactose 4-epimerase, domain 1"/>
    <property type="match status" value="1"/>
</dbReference>
<dbReference type="Pfam" id="PF16363">
    <property type="entry name" value="GDP_Man_Dehyd"/>
    <property type="match status" value="1"/>
</dbReference>
<dbReference type="PANTHER" id="PTHR43000">
    <property type="entry name" value="DTDP-D-GLUCOSE 4,6-DEHYDRATASE-RELATED"/>
    <property type="match status" value="1"/>
</dbReference>
<evidence type="ECO:0000259" key="1">
    <source>
        <dbReference type="Pfam" id="PF16363"/>
    </source>
</evidence>
<dbReference type="STRING" id="1817883.A3G31_00900"/>
<name>A0A1F7SJJ2_9BACT</name>
<evidence type="ECO:0000313" key="2">
    <source>
        <dbReference type="EMBL" id="OGL53943.1"/>
    </source>
</evidence>
<dbReference type="EMBL" id="MGDI01000019">
    <property type="protein sequence ID" value="OGL53943.1"/>
    <property type="molecule type" value="Genomic_DNA"/>
</dbReference>
<accession>A0A1F7SJJ2</accession>
<dbReference type="Gene3D" id="3.40.50.720">
    <property type="entry name" value="NAD(P)-binding Rossmann-like Domain"/>
    <property type="match status" value="1"/>
</dbReference>
<feature type="domain" description="NAD(P)-binding" evidence="1">
    <location>
        <begin position="9"/>
        <end position="308"/>
    </location>
</feature>
<dbReference type="InterPro" id="IPR036291">
    <property type="entry name" value="NAD(P)-bd_dom_sf"/>
</dbReference>
<protein>
    <recommendedName>
        <fullName evidence="1">NAD(P)-binding domain-containing protein</fullName>
    </recommendedName>
</protein>
<comment type="caution">
    <text evidence="2">The sequence shown here is derived from an EMBL/GenBank/DDBJ whole genome shotgun (WGS) entry which is preliminary data.</text>
</comment>
<reference evidence="2 3" key="1">
    <citation type="journal article" date="2016" name="Nat. Commun.">
        <title>Thousands of microbial genomes shed light on interconnected biogeochemical processes in an aquifer system.</title>
        <authorList>
            <person name="Anantharaman K."/>
            <person name="Brown C.T."/>
            <person name="Hug L.A."/>
            <person name="Sharon I."/>
            <person name="Castelle C.J."/>
            <person name="Probst A.J."/>
            <person name="Thomas B.C."/>
            <person name="Singh A."/>
            <person name="Wilkins M.J."/>
            <person name="Karaoz U."/>
            <person name="Brodie E.L."/>
            <person name="Williams K.H."/>
            <person name="Hubbard S.S."/>
            <person name="Banfield J.F."/>
        </authorList>
    </citation>
    <scope>NUCLEOTIDE SEQUENCE [LARGE SCALE GENOMIC DNA]</scope>
</reference>
<evidence type="ECO:0000313" key="3">
    <source>
        <dbReference type="Proteomes" id="UP000178082"/>
    </source>
</evidence>
<proteinExistence type="predicted"/>
<sequence length="332" mass="37011">MQSKQKVIVIGSNSFSGSDFIDLLLEKGGYSVAGISRSPEKSALFLPYKKSKNPDFKFYKMDLNKGMSQVINLVDSFKPDFVVNFAAQSEVAPSWENPGQWFQTNAVSITELAHALKDRKFLRRYVHISSPEVYGTCVGIVKEDAPLNSSTPYAASKAAGDLSLFTFVKNFGFPMVMIRSTNVYGAHQQLFKIIPRSAIYLKLGKIIELHGGGKAVKSYIHIRDISIGELAAMEKGRTGEIYHLSPDQGIAVRDVVRIICEKMGLDFNKATKTVAERLGQDAAYVIDSGKARKEFEWKPTISMEEGLAGVVKWVENDWEQIKKEPLDYVHKA</sequence>
<dbReference type="AlphaFoldDB" id="A0A1F7SJJ2"/>
<dbReference type="InterPro" id="IPR016040">
    <property type="entry name" value="NAD(P)-bd_dom"/>
</dbReference>
<dbReference type="Proteomes" id="UP000178082">
    <property type="component" value="Unassembled WGS sequence"/>
</dbReference>